<sequence>MLHSAKGQDKGKHIDLILVIDEQISQSISGVKIIVRNGDSTKTLEPLYYPGNLTFNEGELDLLTDKSTTSIFLEFRTAVYKPKDEYRFYKIEMKKQWLADYYNIIKIYNLNNKKYQNQFDAPKNGDKYVYELASPSNSFLIIRKKPVR</sequence>
<proteinExistence type="predicted"/>
<evidence type="ECO:0000313" key="2">
    <source>
        <dbReference type="Proteomes" id="UP000242818"/>
    </source>
</evidence>
<name>A0A1C4G7W6_9BACT</name>
<dbReference type="STRING" id="1335309.GA0116948_1288"/>
<dbReference type="AlphaFoldDB" id="A0A1C4G7W6"/>
<keyword evidence="2" id="KW-1185">Reference proteome</keyword>
<protein>
    <submittedName>
        <fullName evidence="1">Uncharacterized protein</fullName>
    </submittedName>
</protein>
<evidence type="ECO:0000313" key="1">
    <source>
        <dbReference type="EMBL" id="SCC64246.1"/>
    </source>
</evidence>
<gene>
    <name evidence="1" type="ORF">GA0116948_1288</name>
</gene>
<reference evidence="1 2" key="1">
    <citation type="submission" date="2016-08" db="EMBL/GenBank/DDBJ databases">
        <authorList>
            <person name="Seilhamer J.J."/>
        </authorList>
    </citation>
    <scope>NUCLEOTIDE SEQUENCE [LARGE SCALE GENOMIC DNA]</scope>
    <source>
        <strain evidence="1 2">A37T2</strain>
    </source>
</reference>
<organism evidence="1 2">
    <name type="scientific">Chitinophaga costaii</name>
    <dbReference type="NCBI Taxonomy" id="1335309"/>
    <lineage>
        <taxon>Bacteria</taxon>
        <taxon>Pseudomonadati</taxon>
        <taxon>Bacteroidota</taxon>
        <taxon>Chitinophagia</taxon>
        <taxon>Chitinophagales</taxon>
        <taxon>Chitinophagaceae</taxon>
        <taxon>Chitinophaga</taxon>
    </lineage>
</organism>
<dbReference type="Proteomes" id="UP000242818">
    <property type="component" value="Unassembled WGS sequence"/>
</dbReference>
<dbReference type="EMBL" id="FMAR01000028">
    <property type="protein sequence ID" value="SCC64246.1"/>
    <property type="molecule type" value="Genomic_DNA"/>
</dbReference>
<accession>A0A1C4G7W6</accession>